<sequence length="121" mass="13799">MINIFHLDTLQRTSEIFTSDAGFVIMRFIAFAYTYHYLNWFSNTSVIKWHKVPRKTLVLTITIWLLSIALYAYDYNLGLQVLFFLSLLHVLLEFPLNVMCFTGIGKALTGSKGQVAGVKSA</sequence>
<protein>
    <submittedName>
        <fullName evidence="2">Uncharacterized protein</fullName>
    </submittedName>
</protein>
<dbReference type="EMBL" id="JACOFX010000002">
    <property type="protein sequence ID" value="MBC3907154.1"/>
    <property type="molecule type" value="Genomic_DNA"/>
</dbReference>
<evidence type="ECO:0000313" key="2">
    <source>
        <dbReference type="EMBL" id="MBC3907154.1"/>
    </source>
</evidence>
<name>A0ABR6Z6B8_9BURK</name>
<proteinExistence type="predicted"/>
<organism evidence="2 3">
    <name type="scientific">Undibacterium umbellatum</name>
    <dbReference type="NCBI Taxonomy" id="2762300"/>
    <lineage>
        <taxon>Bacteria</taxon>
        <taxon>Pseudomonadati</taxon>
        <taxon>Pseudomonadota</taxon>
        <taxon>Betaproteobacteria</taxon>
        <taxon>Burkholderiales</taxon>
        <taxon>Oxalobacteraceae</taxon>
        <taxon>Undibacterium</taxon>
    </lineage>
</organism>
<feature type="transmembrane region" description="Helical" evidence="1">
    <location>
        <begin position="56"/>
        <end position="73"/>
    </location>
</feature>
<keyword evidence="3" id="KW-1185">Reference proteome</keyword>
<evidence type="ECO:0000256" key="1">
    <source>
        <dbReference type="SAM" id="Phobius"/>
    </source>
</evidence>
<keyword evidence="1" id="KW-1133">Transmembrane helix</keyword>
<feature type="transmembrane region" description="Helical" evidence="1">
    <location>
        <begin position="16"/>
        <end position="35"/>
    </location>
</feature>
<reference evidence="2 3" key="1">
    <citation type="submission" date="2020-08" db="EMBL/GenBank/DDBJ databases">
        <title>Novel species isolated from subtropical streams in China.</title>
        <authorList>
            <person name="Lu H."/>
        </authorList>
    </citation>
    <scope>NUCLEOTIDE SEQUENCE [LARGE SCALE GENOMIC DNA]</scope>
    <source>
        <strain evidence="2 3">NL8W</strain>
    </source>
</reference>
<dbReference type="RefSeq" id="WP_186952388.1">
    <property type="nucleotide sequence ID" value="NZ_JACOFX010000002.1"/>
</dbReference>
<gene>
    <name evidence="2" type="ORF">H8L47_06220</name>
</gene>
<accession>A0ABR6Z6B8</accession>
<comment type="caution">
    <text evidence="2">The sequence shown here is derived from an EMBL/GenBank/DDBJ whole genome shotgun (WGS) entry which is preliminary data.</text>
</comment>
<feature type="transmembrane region" description="Helical" evidence="1">
    <location>
        <begin position="79"/>
        <end position="104"/>
    </location>
</feature>
<dbReference type="Proteomes" id="UP000646911">
    <property type="component" value="Unassembled WGS sequence"/>
</dbReference>
<keyword evidence="1" id="KW-0472">Membrane</keyword>
<evidence type="ECO:0000313" key="3">
    <source>
        <dbReference type="Proteomes" id="UP000646911"/>
    </source>
</evidence>
<keyword evidence="1" id="KW-0812">Transmembrane</keyword>